<evidence type="ECO:0000256" key="4">
    <source>
        <dbReference type="ARBA" id="ARBA00023136"/>
    </source>
</evidence>
<comment type="caution">
    <text evidence="7">The sequence shown here is derived from an EMBL/GenBank/DDBJ whole genome shotgun (WGS) entry which is preliminary data.</text>
</comment>
<feature type="transmembrane region" description="Helical" evidence="5">
    <location>
        <begin position="24"/>
        <end position="44"/>
    </location>
</feature>
<comment type="subcellular location">
    <subcellularLocation>
        <location evidence="1">Membrane</location>
        <topology evidence="1">Multi-pass membrane protein</topology>
    </subcellularLocation>
</comment>
<feature type="transmembrane region" description="Helical" evidence="5">
    <location>
        <begin position="192"/>
        <end position="212"/>
    </location>
</feature>
<dbReference type="PANTHER" id="PTHR37422">
    <property type="entry name" value="TEICHURONIC ACID BIOSYNTHESIS PROTEIN TUAE"/>
    <property type="match status" value="1"/>
</dbReference>
<sequence>MAVYSRHPVSAPPTAPARETTGHLLLRAWCVFVIAASMAGTSWLMAFGSAGAAVVVVGTGIVSVILWVSLRPRVQWRRLPWFALAYVAWAVASMLWSAWLGATELTLLLLVSTTVQAMFVGAVLTWREILRAVAAALKWMLGLSIVFELWVAVIWRGDILPGFVRPGEDYTGHAITLWSRDNLFNGGRLQGIFGNANPLAYIALLAIIVFIVRIASGAPRRFLLGLWTVLALFLFWRASSATAFLCALAVAVVLVTILLMRTARRPGERTRFYLMYAAVAGIGGGAAWFARDTVFELLGRSSDLTGRQRIWDAVGERIAERPVIGWGYSTPWVPSDPAFDGWIVDHGVSVVQAHNMWLDVALQLGFVGVALIGLALLAFVWRSWFFAVDRPRWDLVADRPYSALTLVPSLVATILLVQGLAESAPLLNWGWFLIILFAFKIKQAPLVGRGPAEQRLDAEQGDRLPEQREALRHA</sequence>
<feature type="transmembrane region" description="Helical" evidence="5">
    <location>
        <begin position="242"/>
        <end position="260"/>
    </location>
</feature>
<keyword evidence="2 5" id="KW-0812">Transmembrane</keyword>
<feature type="transmembrane region" description="Helical" evidence="5">
    <location>
        <begin position="401"/>
        <end position="420"/>
    </location>
</feature>
<keyword evidence="4 5" id="KW-0472">Membrane</keyword>
<dbReference type="Proteomes" id="UP001260188">
    <property type="component" value="Unassembled WGS sequence"/>
</dbReference>
<gene>
    <name evidence="7" type="ORF">QE367_001336</name>
</gene>
<feature type="transmembrane region" description="Helical" evidence="5">
    <location>
        <begin position="50"/>
        <end position="69"/>
    </location>
</feature>
<evidence type="ECO:0000313" key="8">
    <source>
        <dbReference type="Proteomes" id="UP001260188"/>
    </source>
</evidence>
<organism evidence="7 8">
    <name type="scientific">Microbacterium paludicola</name>
    <dbReference type="NCBI Taxonomy" id="300019"/>
    <lineage>
        <taxon>Bacteria</taxon>
        <taxon>Bacillati</taxon>
        <taxon>Actinomycetota</taxon>
        <taxon>Actinomycetes</taxon>
        <taxon>Micrococcales</taxon>
        <taxon>Microbacteriaceae</taxon>
        <taxon>Microbacterium</taxon>
    </lineage>
</organism>
<dbReference type="InterPro" id="IPR007016">
    <property type="entry name" value="O-antigen_ligase-rel_domated"/>
</dbReference>
<proteinExistence type="predicted"/>
<dbReference type="InterPro" id="IPR051533">
    <property type="entry name" value="WaaL-like"/>
</dbReference>
<feature type="transmembrane region" description="Helical" evidence="5">
    <location>
        <begin position="360"/>
        <end position="381"/>
    </location>
</feature>
<accession>A0ABU1HZS6</accession>
<evidence type="ECO:0000259" key="6">
    <source>
        <dbReference type="Pfam" id="PF04932"/>
    </source>
</evidence>
<dbReference type="Pfam" id="PF04932">
    <property type="entry name" value="Wzy_C"/>
    <property type="match status" value="1"/>
</dbReference>
<dbReference type="EMBL" id="JAVIZA010000001">
    <property type="protein sequence ID" value="MDR6167132.1"/>
    <property type="molecule type" value="Genomic_DNA"/>
</dbReference>
<dbReference type="PANTHER" id="PTHR37422:SF21">
    <property type="entry name" value="EXOQ-LIKE PROTEIN"/>
    <property type="match status" value="1"/>
</dbReference>
<protein>
    <submittedName>
        <fullName evidence="7">Exopolysaccharide production protein ExoQ</fullName>
    </submittedName>
</protein>
<feature type="transmembrane region" description="Helical" evidence="5">
    <location>
        <begin position="105"/>
        <end position="124"/>
    </location>
</feature>
<reference evidence="7 8" key="1">
    <citation type="submission" date="2023-08" db="EMBL/GenBank/DDBJ databases">
        <title>Functional and genomic diversity of the sorghum phyllosphere microbiome.</title>
        <authorList>
            <person name="Shade A."/>
        </authorList>
    </citation>
    <scope>NUCLEOTIDE SEQUENCE [LARGE SCALE GENOMIC DNA]</scope>
    <source>
        <strain evidence="7 8">SORGH_AS_0919</strain>
    </source>
</reference>
<evidence type="ECO:0000256" key="5">
    <source>
        <dbReference type="SAM" id="Phobius"/>
    </source>
</evidence>
<dbReference type="RefSeq" id="WP_309665588.1">
    <property type="nucleotide sequence ID" value="NZ_JAVIZA010000001.1"/>
</dbReference>
<evidence type="ECO:0000256" key="1">
    <source>
        <dbReference type="ARBA" id="ARBA00004141"/>
    </source>
</evidence>
<feature type="domain" description="O-antigen ligase-related" evidence="6">
    <location>
        <begin position="229"/>
        <end position="372"/>
    </location>
</feature>
<keyword evidence="8" id="KW-1185">Reference proteome</keyword>
<name>A0ABU1HZS6_9MICO</name>
<feature type="transmembrane region" description="Helical" evidence="5">
    <location>
        <begin position="272"/>
        <end position="290"/>
    </location>
</feature>
<feature type="transmembrane region" description="Helical" evidence="5">
    <location>
        <begin position="81"/>
        <end position="99"/>
    </location>
</feature>
<evidence type="ECO:0000256" key="2">
    <source>
        <dbReference type="ARBA" id="ARBA00022692"/>
    </source>
</evidence>
<evidence type="ECO:0000256" key="3">
    <source>
        <dbReference type="ARBA" id="ARBA00022989"/>
    </source>
</evidence>
<feature type="transmembrane region" description="Helical" evidence="5">
    <location>
        <begin position="136"/>
        <end position="155"/>
    </location>
</feature>
<evidence type="ECO:0000313" key="7">
    <source>
        <dbReference type="EMBL" id="MDR6167132.1"/>
    </source>
</evidence>
<feature type="transmembrane region" description="Helical" evidence="5">
    <location>
        <begin position="219"/>
        <end position="236"/>
    </location>
</feature>
<keyword evidence="3 5" id="KW-1133">Transmembrane helix</keyword>